<dbReference type="Proteomes" id="UP000010305">
    <property type="component" value="Unassembled WGS sequence"/>
</dbReference>
<organism evidence="1 2">
    <name type="scientific">SAR86 cluster bacterium SAR86A</name>
    <dbReference type="NCBI Taxonomy" id="1123866"/>
    <lineage>
        <taxon>Bacteria</taxon>
        <taxon>Pseudomonadati</taxon>
        <taxon>Pseudomonadota</taxon>
        <taxon>Gammaproteobacteria</taxon>
        <taxon>SAR86 cluster</taxon>
    </lineage>
</organism>
<evidence type="ECO:0000313" key="2">
    <source>
        <dbReference type="Proteomes" id="UP000010305"/>
    </source>
</evidence>
<dbReference type="EMBL" id="JH611157">
    <property type="protein sequence ID" value="EJP71319.1"/>
    <property type="molecule type" value="Genomic_DNA"/>
</dbReference>
<name>J4KRP6_9GAMM</name>
<sequence>MQLHNNDGHITVIIDVSFSDDVKIIKDFVLNEQCPFIQSKEEEGLIKFEWFIDEETKTGTLIEIFNDSISWEKLADKVIGTPVNIKFNSLFIIEKMTVLGELTDNLEEKLQAAGPMVKNYVGGIN</sequence>
<dbReference type="HOGENOM" id="CLU_2234704_0_0_6"/>
<gene>
    <name evidence="1" type="ORF">NT01SARS_1126</name>
</gene>
<dbReference type="AlphaFoldDB" id="J4KRP6"/>
<proteinExistence type="predicted"/>
<accession>J4KRP6</accession>
<reference evidence="1 2" key="1">
    <citation type="journal article" date="2012" name="ISME J.">
        <title>Genomic insights to SAR86, an abundant and uncultivated marine bacterial lineage.</title>
        <authorList>
            <person name="Dupont C.L."/>
            <person name="Rusch D.B."/>
            <person name="Yooseph S."/>
            <person name="Lombardo M.J."/>
            <person name="Richter R.A."/>
            <person name="Valas R."/>
            <person name="Novotny M."/>
            <person name="Yee-Greenbaum J."/>
            <person name="Selengut J.D."/>
            <person name="Haft D.H."/>
            <person name="Halpern A.L."/>
            <person name="Lasken R.S."/>
            <person name="Nealson K."/>
            <person name="Friedman R."/>
            <person name="Venter J.C."/>
        </authorList>
    </citation>
    <scope>NUCLEOTIDE SEQUENCE [LARGE SCALE GENOMIC DNA]</scope>
</reference>
<protein>
    <submittedName>
        <fullName evidence="1">Uncharacterized protein</fullName>
    </submittedName>
</protein>
<dbReference type="STRING" id="1123866.NT01SARS_1126"/>
<evidence type="ECO:0000313" key="1">
    <source>
        <dbReference type="EMBL" id="EJP71319.1"/>
    </source>
</evidence>